<dbReference type="AlphaFoldDB" id="A0A507C409"/>
<reference evidence="10 11" key="1">
    <citation type="journal article" date="2019" name="Sci. Rep.">
        <title>Comparative genomics of chytrid fungi reveal insights into the obligate biotrophic and pathogenic lifestyle of Synchytrium endobioticum.</title>
        <authorList>
            <person name="van de Vossenberg B.T.L.H."/>
            <person name="Warris S."/>
            <person name="Nguyen H.D.T."/>
            <person name="van Gent-Pelzer M.P.E."/>
            <person name="Joly D.L."/>
            <person name="van de Geest H.C."/>
            <person name="Bonants P.J.M."/>
            <person name="Smith D.S."/>
            <person name="Levesque C.A."/>
            <person name="van der Lee T.A.J."/>
        </authorList>
    </citation>
    <scope>NUCLEOTIDE SEQUENCE [LARGE SCALE GENOMIC DNA]</scope>
    <source>
        <strain evidence="10 11">JEL517</strain>
    </source>
</reference>
<dbReference type="STRING" id="1806994.A0A507C409"/>
<dbReference type="InterPro" id="IPR008901">
    <property type="entry name" value="ACER"/>
</dbReference>
<feature type="binding site" evidence="7">
    <location>
        <position position="28"/>
    </location>
    <ligand>
        <name>Ca(2+)</name>
        <dbReference type="ChEBI" id="CHEBI:29108"/>
    </ligand>
</feature>
<evidence type="ECO:0000313" key="11">
    <source>
        <dbReference type="Proteomes" id="UP000319731"/>
    </source>
</evidence>
<dbReference type="EMBL" id="QEAO01000026">
    <property type="protein sequence ID" value="TPX32844.1"/>
    <property type="molecule type" value="Genomic_DNA"/>
</dbReference>
<protein>
    <recommendedName>
        <fullName evidence="12">Ceramidase</fullName>
    </recommendedName>
</protein>
<name>A0A507C409_9FUNG</name>
<keyword evidence="7" id="KW-0106">Calcium</keyword>
<evidence type="ECO:0008006" key="12">
    <source>
        <dbReference type="Google" id="ProtNLM"/>
    </source>
</evidence>
<evidence type="ECO:0000256" key="8">
    <source>
        <dbReference type="PIRSR" id="PIRSR608901-2"/>
    </source>
</evidence>
<feature type="binding site" evidence="7">
    <location>
        <position position="37"/>
    </location>
    <ligand>
        <name>Ca(2+)</name>
        <dbReference type="ChEBI" id="CHEBI:29108"/>
    </ligand>
</feature>
<dbReference type="GO" id="GO:0046513">
    <property type="term" value="P:ceramide biosynthetic process"/>
    <property type="evidence" value="ECO:0007669"/>
    <property type="project" value="TreeGrafter"/>
</dbReference>
<evidence type="ECO:0000256" key="2">
    <source>
        <dbReference type="ARBA" id="ARBA00009780"/>
    </source>
</evidence>
<comment type="similarity">
    <text evidence="2">Belongs to the alkaline ceramidase family.</text>
</comment>
<gene>
    <name evidence="10" type="ORF">SmJEL517_g04120</name>
</gene>
<feature type="binding site" evidence="7">
    <location>
        <position position="23"/>
    </location>
    <ligand>
        <name>Ca(2+)</name>
        <dbReference type="ChEBI" id="CHEBI:29108"/>
    </ligand>
</feature>
<keyword evidence="6 9" id="KW-0472">Membrane</keyword>
<dbReference type="Pfam" id="PF05875">
    <property type="entry name" value="Ceramidase"/>
    <property type="match status" value="1"/>
</dbReference>
<keyword evidence="8" id="KW-0862">Zinc</keyword>
<evidence type="ECO:0000256" key="6">
    <source>
        <dbReference type="ARBA" id="ARBA00023136"/>
    </source>
</evidence>
<feature type="transmembrane region" description="Helical" evidence="9">
    <location>
        <begin position="122"/>
        <end position="140"/>
    </location>
</feature>
<dbReference type="OrthoDB" id="187171at2759"/>
<accession>A0A507C409</accession>
<feature type="binding site" evidence="8">
    <location>
        <position position="227"/>
    </location>
    <ligand>
        <name>Zn(2+)</name>
        <dbReference type="ChEBI" id="CHEBI:29105"/>
        <note>catalytic</note>
    </ligand>
</feature>
<keyword evidence="5 9" id="KW-1133">Transmembrane helix</keyword>
<evidence type="ECO:0000313" key="10">
    <source>
        <dbReference type="EMBL" id="TPX32844.1"/>
    </source>
</evidence>
<evidence type="ECO:0000256" key="5">
    <source>
        <dbReference type="ARBA" id="ARBA00022989"/>
    </source>
</evidence>
<feature type="transmembrane region" description="Helical" evidence="9">
    <location>
        <begin position="179"/>
        <end position="201"/>
    </location>
</feature>
<comment type="subcellular location">
    <subcellularLocation>
        <location evidence="1">Membrane</location>
        <topology evidence="1">Multi-pass membrane protein</topology>
    </subcellularLocation>
</comment>
<comment type="caution">
    <text evidence="10">The sequence shown here is derived from an EMBL/GenBank/DDBJ whole genome shotgun (WGS) entry which is preliminary data.</text>
</comment>
<dbReference type="GO" id="GO:0046872">
    <property type="term" value="F:metal ion binding"/>
    <property type="evidence" value="ECO:0007669"/>
    <property type="project" value="UniProtKB-KW"/>
</dbReference>
<dbReference type="GO" id="GO:0005789">
    <property type="term" value="C:endoplasmic reticulum membrane"/>
    <property type="evidence" value="ECO:0007669"/>
    <property type="project" value="TreeGrafter"/>
</dbReference>
<dbReference type="GO" id="GO:0046514">
    <property type="term" value="P:ceramide catabolic process"/>
    <property type="evidence" value="ECO:0007669"/>
    <property type="project" value="TreeGrafter"/>
</dbReference>
<dbReference type="PANTHER" id="PTHR46187">
    <property type="entry name" value="ALKALINE CERAMIDASE 3"/>
    <property type="match status" value="1"/>
</dbReference>
<dbReference type="Proteomes" id="UP000319731">
    <property type="component" value="Unassembled WGS sequence"/>
</dbReference>
<sequence length="228" mass="25783">MGLTPAEVSPIIGYHGVVTSTVDWCEENYIVSFYVAEYWNAISNMVFFVFVAIGLYSCRACKSEWRFVTAYLSLGIVGAGSTLFHGTLLYEFQLADELPMVYGMAAFVYCTLQMWPPERHSAILAISITLFCAVITVWYLTTRNFLVFAVAFFAELMIAAIAPIFYIRRLANTHLKEATRLGWLFATSIGAFAFAFALWIVDNTQCSVLRDWRAEVGYPLRVFSEFHA</sequence>
<dbReference type="GeneID" id="42005345"/>
<feature type="binding site" evidence="8">
    <location>
        <position position="85"/>
    </location>
    <ligand>
        <name>Zn(2+)</name>
        <dbReference type="ChEBI" id="CHEBI:29105"/>
        <note>catalytic</note>
    </ligand>
</feature>
<feature type="transmembrane region" description="Helical" evidence="9">
    <location>
        <begin position="38"/>
        <end position="58"/>
    </location>
</feature>
<feature type="binding site" evidence="7">
    <location>
        <position position="26"/>
    </location>
    <ligand>
        <name>Ca(2+)</name>
        <dbReference type="ChEBI" id="CHEBI:29108"/>
    </ligand>
</feature>
<evidence type="ECO:0000256" key="4">
    <source>
        <dbReference type="ARBA" id="ARBA00022801"/>
    </source>
</evidence>
<organism evidence="10 11">
    <name type="scientific">Synchytrium microbalum</name>
    <dbReference type="NCBI Taxonomy" id="1806994"/>
    <lineage>
        <taxon>Eukaryota</taxon>
        <taxon>Fungi</taxon>
        <taxon>Fungi incertae sedis</taxon>
        <taxon>Chytridiomycota</taxon>
        <taxon>Chytridiomycota incertae sedis</taxon>
        <taxon>Chytridiomycetes</taxon>
        <taxon>Synchytriales</taxon>
        <taxon>Synchytriaceae</taxon>
        <taxon>Synchytrium</taxon>
    </lineage>
</organism>
<keyword evidence="7" id="KW-0479">Metal-binding</keyword>
<keyword evidence="4" id="KW-0378">Hydrolase</keyword>
<evidence type="ECO:0000256" key="1">
    <source>
        <dbReference type="ARBA" id="ARBA00004141"/>
    </source>
</evidence>
<evidence type="ECO:0000256" key="9">
    <source>
        <dbReference type="SAM" id="Phobius"/>
    </source>
</evidence>
<evidence type="ECO:0000256" key="7">
    <source>
        <dbReference type="PIRSR" id="PIRSR608901-1"/>
    </source>
</evidence>
<feature type="binding site" evidence="7">
    <location>
        <position position="24"/>
    </location>
    <ligand>
        <name>Ca(2+)</name>
        <dbReference type="ChEBI" id="CHEBI:29108"/>
    </ligand>
</feature>
<proteinExistence type="inferred from homology"/>
<dbReference type="PANTHER" id="PTHR46187:SF3">
    <property type="entry name" value="ALKALINE CERAMIDASE 3"/>
    <property type="match status" value="1"/>
</dbReference>
<evidence type="ECO:0000256" key="3">
    <source>
        <dbReference type="ARBA" id="ARBA00022692"/>
    </source>
</evidence>
<dbReference type="RefSeq" id="XP_031023981.1">
    <property type="nucleotide sequence ID" value="XM_031170048.1"/>
</dbReference>
<feature type="transmembrane region" description="Helical" evidence="9">
    <location>
        <begin position="70"/>
        <end position="92"/>
    </location>
</feature>
<feature type="transmembrane region" description="Helical" evidence="9">
    <location>
        <begin position="146"/>
        <end position="167"/>
    </location>
</feature>
<keyword evidence="11" id="KW-1185">Reference proteome</keyword>
<dbReference type="GO" id="GO:0016811">
    <property type="term" value="F:hydrolase activity, acting on carbon-nitrogen (but not peptide) bonds, in linear amides"/>
    <property type="evidence" value="ECO:0007669"/>
    <property type="project" value="InterPro"/>
</dbReference>
<keyword evidence="3 9" id="KW-0812">Transmembrane</keyword>
<comment type="cofactor">
    <cofactor evidence="8">
        <name>Zn(2+)</name>
        <dbReference type="ChEBI" id="CHEBI:29105"/>
    </cofactor>
</comment>